<evidence type="ECO:0000256" key="4">
    <source>
        <dbReference type="ARBA" id="ARBA00022825"/>
    </source>
</evidence>
<dbReference type="Proteomes" id="UP001140074">
    <property type="component" value="Unassembled WGS sequence"/>
</dbReference>
<gene>
    <name evidence="6" type="ORF">GGH94_001403</name>
</gene>
<evidence type="ECO:0000256" key="3">
    <source>
        <dbReference type="ARBA" id="ARBA00022801"/>
    </source>
</evidence>
<keyword evidence="7" id="KW-1185">Reference proteome</keyword>
<keyword evidence="4" id="KW-0720">Serine protease</keyword>
<name>A0A9W8IU95_9FUNG</name>
<dbReference type="InterPro" id="IPR002142">
    <property type="entry name" value="Peptidase_S49"/>
</dbReference>
<dbReference type="GO" id="GO:0006508">
    <property type="term" value="P:proteolysis"/>
    <property type="evidence" value="ECO:0007669"/>
    <property type="project" value="UniProtKB-KW"/>
</dbReference>
<reference evidence="6" key="1">
    <citation type="submission" date="2022-07" db="EMBL/GenBank/DDBJ databases">
        <title>Phylogenomic reconstructions and comparative analyses of Kickxellomycotina fungi.</title>
        <authorList>
            <person name="Reynolds N.K."/>
            <person name="Stajich J.E."/>
            <person name="Barry K."/>
            <person name="Grigoriev I.V."/>
            <person name="Crous P."/>
            <person name="Smith M.E."/>
        </authorList>
    </citation>
    <scope>NUCLEOTIDE SEQUENCE</scope>
    <source>
        <strain evidence="6">RSA 476</strain>
    </source>
</reference>
<feature type="domain" description="Peptidase S49" evidence="5">
    <location>
        <begin position="177"/>
        <end position="267"/>
    </location>
</feature>
<evidence type="ECO:0000313" key="6">
    <source>
        <dbReference type="EMBL" id="KAJ2866596.1"/>
    </source>
</evidence>
<dbReference type="PANTHER" id="PTHR33209">
    <property type="entry name" value="PROTEASE 4"/>
    <property type="match status" value="1"/>
</dbReference>
<evidence type="ECO:0000256" key="1">
    <source>
        <dbReference type="ARBA" id="ARBA00008683"/>
    </source>
</evidence>
<dbReference type="PANTHER" id="PTHR33209:SF1">
    <property type="entry name" value="PEPTIDASE S49 DOMAIN-CONTAINING PROTEIN"/>
    <property type="match status" value="1"/>
</dbReference>
<dbReference type="GO" id="GO:0008236">
    <property type="term" value="F:serine-type peptidase activity"/>
    <property type="evidence" value="ECO:0007669"/>
    <property type="project" value="UniProtKB-KW"/>
</dbReference>
<dbReference type="EMBL" id="JANBUY010000034">
    <property type="protein sequence ID" value="KAJ2866596.1"/>
    <property type="molecule type" value="Genomic_DNA"/>
</dbReference>
<dbReference type="SUPFAM" id="SSF52096">
    <property type="entry name" value="ClpP/crotonase"/>
    <property type="match status" value="1"/>
</dbReference>
<protein>
    <recommendedName>
        <fullName evidence="5">Peptidase S49 domain-containing protein</fullName>
    </recommendedName>
</protein>
<dbReference type="InterPro" id="IPR047272">
    <property type="entry name" value="S49_SppA_C"/>
</dbReference>
<dbReference type="InterPro" id="IPR029045">
    <property type="entry name" value="ClpP/crotonase-like_dom_sf"/>
</dbReference>
<organism evidence="6 7">
    <name type="scientific">Coemansia aciculifera</name>
    <dbReference type="NCBI Taxonomy" id="417176"/>
    <lineage>
        <taxon>Eukaryota</taxon>
        <taxon>Fungi</taxon>
        <taxon>Fungi incertae sedis</taxon>
        <taxon>Zoopagomycota</taxon>
        <taxon>Kickxellomycotina</taxon>
        <taxon>Kickxellomycetes</taxon>
        <taxon>Kickxellales</taxon>
        <taxon>Kickxellaceae</taxon>
        <taxon>Coemansia</taxon>
    </lineage>
</organism>
<keyword evidence="3" id="KW-0378">Hydrolase</keyword>
<dbReference type="AlphaFoldDB" id="A0A9W8IU95"/>
<evidence type="ECO:0000313" key="7">
    <source>
        <dbReference type="Proteomes" id="UP001140074"/>
    </source>
</evidence>
<comment type="similarity">
    <text evidence="1">Belongs to the peptidase S49 family.</text>
</comment>
<keyword evidence="2" id="KW-0645">Protease</keyword>
<feature type="domain" description="Peptidase S49" evidence="5">
    <location>
        <begin position="453"/>
        <end position="597"/>
    </location>
</feature>
<comment type="caution">
    <text evidence="6">The sequence shown here is derived from an EMBL/GenBank/DDBJ whole genome shotgun (WGS) entry which is preliminary data.</text>
</comment>
<evidence type="ECO:0000259" key="5">
    <source>
        <dbReference type="Pfam" id="PF01343"/>
    </source>
</evidence>
<sequence length="752" mass="82293">MHAGPGSKGASMLLRAAGLPFRLIKSTALGSAYLRLTGLAKSRIKTARQLVHPQTRLTWKISVDSIVETRLPSSGRFGLNSLLARALTRSDDDSPKITLLNAVTALRMAADDPRVMNLDVRVVPAAGTRNRPVSLGLGFAQTEELREAVLAFNRKKAEQYVSSNCVSRFTIDSFDDQLTYYFASAFNEIVIQPTGKLPLTGISWILPYYKKLLDKVGIEVQTGTRMDYNSACAPFTESDIPDKHFENGMNVLLSLNATFLGDIVQARVNSIAALRTEITDENKDPHRFGQDFMLTAMRKAGPYFDAQMAKHIGLITDIGGTFFDDEGYPIGKCPEISAYVKARRQEIERESRDKSIFHPMLDRLTRLVRGQAATNMSKLLRTYHSQDRVTVGVVYLLGSIERGGANGANLVCKALVDAAEDPEVQSIVLRVDSAGGDFVASDTISSAVKMVQNKYGKPIVASYGNTAASGAYYATTHCGRIFASPSTLTGGIGVSSTHPVLTTWLTDLIGLGIRQFTLTGPSTNWFKLEDDKLEAFKSFVGETYDWFFAQVAVGREMSEEEVKSVAQGQVFTGIQAMENKLVDCLGGFVDAVETAAECGYINRAHSLRLITTHYYLSAIASAQCEYAAKTDPILKDGKYQGPGDLDPRVAPKIKAIFKDELTQAIFDQQYLSKIDDPTRKYEADITKNIRIKEFSTSATSTSGLLSLIAKHVGGDLVREAVASALRQERDNIASTISAVEQPRAEADIMNIK</sequence>
<accession>A0A9W8IU95</accession>
<evidence type="ECO:0000256" key="2">
    <source>
        <dbReference type="ARBA" id="ARBA00022670"/>
    </source>
</evidence>
<proteinExistence type="inferred from homology"/>
<dbReference type="Gene3D" id="3.90.226.10">
    <property type="entry name" value="2-enoyl-CoA Hydratase, Chain A, domain 1"/>
    <property type="match status" value="3"/>
</dbReference>
<dbReference type="Pfam" id="PF01343">
    <property type="entry name" value="Peptidase_S49"/>
    <property type="match status" value="2"/>
</dbReference>
<dbReference type="CDD" id="cd07023">
    <property type="entry name" value="S49_Sppa_N_C"/>
    <property type="match status" value="1"/>
</dbReference>